<dbReference type="Pfam" id="PF00067">
    <property type="entry name" value="p450"/>
    <property type="match status" value="1"/>
</dbReference>
<sequence>MTTPIEAVRLPDPYGYYATLVTERPLAFDEAVGAWVACDAAAVRAALASGALRVRPAVEPVPAGIAGTPAGDVFGDLVRMTDGELQRRLKAVVVDALGYVDPARVAGLAAKRTRDVLAAGSRPPFEELMSGVPVRVVAALCGLDQGADAEATRFIGDFVQCIPASATPEQQKTAALAAGRLQELLGPGIEQGEGGTGLLADLVRAAHRASWSRTAPLLANAVGFLSQTYDATAGLIGNTLVALARGAQVPADPADAETFVREVVRHDAPIQNTRRFAAEPFRHGEAEIAPGEHVLVVLAAANRDPAANPDPHAFRPGRMDPAVFTFSAAAHRCPGETLAVTMAVAVVRELLAAGFDPAELPTEVTYRPLANARIPVL</sequence>
<dbReference type="PRINTS" id="PR00359">
    <property type="entry name" value="BP450"/>
</dbReference>
<comment type="similarity">
    <text evidence="1">Belongs to the cytochrome P450 family.</text>
</comment>
<dbReference type="Proteomes" id="UP000830115">
    <property type="component" value="Chromosome"/>
</dbReference>
<dbReference type="CDD" id="cd11036">
    <property type="entry name" value="AknT-like"/>
    <property type="match status" value="1"/>
</dbReference>
<dbReference type="InterPro" id="IPR002397">
    <property type="entry name" value="Cyt_P450_B"/>
</dbReference>
<dbReference type="SUPFAM" id="SSF48264">
    <property type="entry name" value="Cytochrome P450"/>
    <property type="match status" value="1"/>
</dbReference>
<dbReference type="InterPro" id="IPR036396">
    <property type="entry name" value="Cyt_P450_sf"/>
</dbReference>
<reference evidence="2" key="1">
    <citation type="submission" date="2021-10" db="EMBL/GenBank/DDBJ databases">
        <title>Streptomyces nigrumlapis sp.nov.,an antimicrobial producing actinobacterium isolated from Black Gobi rocks.</title>
        <authorList>
            <person name="Wen Y."/>
            <person name="Zhang W."/>
            <person name="Liu X.G."/>
        </authorList>
    </citation>
    <scope>NUCLEOTIDE SEQUENCE</scope>
    <source>
        <strain evidence="2">ST13-2-2</strain>
    </source>
</reference>
<accession>A0ABY4M2Z9</accession>
<dbReference type="RefSeq" id="WP_248863012.1">
    <property type="nucleotide sequence ID" value="NZ_CP086322.1"/>
</dbReference>
<name>A0ABY4M2Z9_9ACTN</name>
<organism evidence="2 3">
    <name type="scientific">Streptomyces halobius</name>
    <dbReference type="NCBI Taxonomy" id="2879846"/>
    <lineage>
        <taxon>Bacteria</taxon>
        <taxon>Bacillati</taxon>
        <taxon>Actinomycetota</taxon>
        <taxon>Actinomycetes</taxon>
        <taxon>Kitasatosporales</taxon>
        <taxon>Streptomycetaceae</taxon>
        <taxon>Streptomyces</taxon>
    </lineage>
</organism>
<proteinExistence type="inferred from homology"/>
<evidence type="ECO:0000313" key="2">
    <source>
        <dbReference type="EMBL" id="UQA92150.1"/>
    </source>
</evidence>
<dbReference type="PANTHER" id="PTHR46696">
    <property type="entry name" value="P450, PUTATIVE (EUROFUNG)-RELATED"/>
    <property type="match status" value="1"/>
</dbReference>
<protein>
    <submittedName>
        <fullName evidence="2">Cytochrome P450</fullName>
    </submittedName>
</protein>
<dbReference type="Gene3D" id="1.10.630.10">
    <property type="entry name" value="Cytochrome P450"/>
    <property type="match status" value="1"/>
</dbReference>
<evidence type="ECO:0000313" key="3">
    <source>
        <dbReference type="Proteomes" id="UP000830115"/>
    </source>
</evidence>
<dbReference type="EMBL" id="CP086322">
    <property type="protein sequence ID" value="UQA92150.1"/>
    <property type="molecule type" value="Genomic_DNA"/>
</dbReference>
<dbReference type="InterPro" id="IPR001128">
    <property type="entry name" value="Cyt_P450"/>
</dbReference>
<gene>
    <name evidence="2" type="ORF">K9S39_10120</name>
</gene>
<evidence type="ECO:0000256" key="1">
    <source>
        <dbReference type="ARBA" id="ARBA00010617"/>
    </source>
</evidence>
<keyword evidence="3" id="KW-1185">Reference proteome</keyword>
<dbReference type="PANTHER" id="PTHR46696:SF1">
    <property type="entry name" value="CYTOCHROME P450 YJIB-RELATED"/>
    <property type="match status" value="1"/>
</dbReference>